<evidence type="ECO:0000313" key="5">
    <source>
        <dbReference type="Proteomes" id="UP000639859"/>
    </source>
</evidence>
<organism evidence="4 5">
    <name type="scientific">Caulobacter hibisci</name>
    <dbReference type="NCBI Taxonomy" id="2035993"/>
    <lineage>
        <taxon>Bacteria</taxon>
        <taxon>Pseudomonadati</taxon>
        <taxon>Pseudomonadota</taxon>
        <taxon>Alphaproteobacteria</taxon>
        <taxon>Caulobacterales</taxon>
        <taxon>Caulobacteraceae</taxon>
        <taxon>Caulobacter</taxon>
    </lineage>
</organism>
<evidence type="ECO:0000256" key="2">
    <source>
        <dbReference type="ARBA" id="ARBA00023043"/>
    </source>
</evidence>
<accession>A0ABS0T3H3</accession>
<reference evidence="4 5" key="1">
    <citation type="submission" date="2020-11" db="EMBL/GenBank/DDBJ databases">
        <title>genome sequence of strain KACC 18849.</title>
        <authorList>
            <person name="Gao J."/>
            <person name="Zhang X."/>
        </authorList>
    </citation>
    <scope>NUCLEOTIDE SEQUENCE [LARGE SCALE GENOMIC DNA]</scope>
    <source>
        <strain evidence="4 5">KACC 18849</strain>
    </source>
</reference>
<feature type="repeat" description="ANK" evidence="3">
    <location>
        <begin position="20"/>
        <end position="52"/>
    </location>
</feature>
<keyword evidence="5" id="KW-1185">Reference proteome</keyword>
<dbReference type="SMART" id="SM00248">
    <property type="entry name" value="ANK"/>
    <property type="match status" value="4"/>
</dbReference>
<name>A0ABS0T3H3_9CAUL</name>
<dbReference type="InterPro" id="IPR050776">
    <property type="entry name" value="Ank_Repeat/CDKN_Inhibitor"/>
</dbReference>
<dbReference type="InterPro" id="IPR002110">
    <property type="entry name" value="Ankyrin_rpt"/>
</dbReference>
<dbReference type="PANTHER" id="PTHR24201:SF16">
    <property type="entry name" value="ANKYRIN-1-LIKE-RELATED"/>
    <property type="match status" value="1"/>
</dbReference>
<proteinExistence type="predicted"/>
<keyword evidence="2 3" id="KW-0040">ANK repeat</keyword>
<feature type="repeat" description="ANK" evidence="3">
    <location>
        <begin position="53"/>
        <end position="85"/>
    </location>
</feature>
<evidence type="ECO:0000313" key="4">
    <source>
        <dbReference type="EMBL" id="MBI1685635.1"/>
    </source>
</evidence>
<dbReference type="PANTHER" id="PTHR24201">
    <property type="entry name" value="ANK_REP_REGION DOMAIN-CONTAINING PROTEIN"/>
    <property type="match status" value="1"/>
</dbReference>
<dbReference type="Pfam" id="PF13637">
    <property type="entry name" value="Ank_4"/>
    <property type="match status" value="1"/>
</dbReference>
<gene>
    <name evidence="4" type="ORF">I4Q42_18370</name>
</gene>
<protein>
    <submittedName>
        <fullName evidence="4">Ankyrin repeat domain-containing protein</fullName>
    </submittedName>
</protein>
<evidence type="ECO:0000256" key="3">
    <source>
        <dbReference type="PROSITE-ProRule" id="PRU00023"/>
    </source>
</evidence>
<sequence length="176" mass="17861">MFTALFALALQSAPLAPAPDPRASFFAAAREGRADLVTTLLDAGAPIDARDDRGYTALTLAAYNGKADLVSVLIARGADACAVDPRGNTALMGAAFKGDDDMARLLLDKAPCPVDQTNAQGQTALMMASLFGREAQVRLLVAKGASPSAQDASGNTALSLATRQGATGVVAALGGR</sequence>
<keyword evidence="1" id="KW-0677">Repeat</keyword>
<feature type="repeat" description="ANK" evidence="3">
    <location>
        <begin position="120"/>
        <end position="152"/>
    </location>
</feature>
<dbReference type="EMBL" id="JADWOX010000014">
    <property type="protein sequence ID" value="MBI1685635.1"/>
    <property type="molecule type" value="Genomic_DNA"/>
</dbReference>
<dbReference type="Pfam" id="PF12796">
    <property type="entry name" value="Ank_2"/>
    <property type="match status" value="1"/>
</dbReference>
<comment type="caution">
    <text evidence="4">The sequence shown here is derived from an EMBL/GenBank/DDBJ whole genome shotgun (WGS) entry which is preliminary data.</text>
</comment>
<dbReference type="SUPFAM" id="SSF48403">
    <property type="entry name" value="Ankyrin repeat"/>
    <property type="match status" value="1"/>
</dbReference>
<evidence type="ECO:0000256" key="1">
    <source>
        <dbReference type="ARBA" id="ARBA00022737"/>
    </source>
</evidence>
<dbReference type="PROSITE" id="PS50088">
    <property type="entry name" value="ANK_REPEAT"/>
    <property type="match status" value="3"/>
</dbReference>
<dbReference type="PROSITE" id="PS50297">
    <property type="entry name" value="ANK_REP_REGION"/>
    <property type="match status" value="2"/>
</dbReference>
<dbReference type="Gene3D" id="1.25.40.20">
    <property type="entry name" value="Ankyrin repeat-containing domain"/>
    <property type="match status" value="2"/>
</dbReference>
<dbReference type="RefSeq" id="WP_198577538.1">
    <property type="nucleotide sequence ID" value="NZ_JADWOX010000014.1"/>
</dbReference>
<dbReference type="InterPro" id="IPR036770">
    <property type="entry name" value="Ankyrin_rpt-contain_sf"/>
</dbReference>
<dbReference type="Proteomes" id="UP000639859">
    <property type="component" value="Unassembled WGS sequence"/>
</dbReference>